<dbReference type="Proteomes" id="UP000427071">
    <property type="component" value="Chromosome"/>
</dbReference>
<dbReference type="AlphaFoldDB" id="A0A6B8VT08"/>
<sequence length="311" mass="32713">MSELGDSQFKRTPIFVALALAVALVLGVLIGAKLVYSKAANQPVAMAALDSPDATSTECASLLDALPEKLLGHRRAELAEPAPDGAAAWASNSVEKVTLRCGVSLPLQYTELSTLIDAEGTQWLQVIDATPGSDMQTWYSINSFPTVAVTADAASMNGQENPVKGLGDALEKLTKRTTEPNPIPLINLATPKAEDAQCTALMQAMPESVADGYARASVNIPAGVAWVKQGHEPIVVRCGVEDPASYEAGAQLNQVDDIPWFEDTKLANGTTSGAYYALGRQVNVVMSMPSDAGNTAITTLSRAISVNTQVK</sequence>
<feature type="transmembrane region" description="Helical" evidence="1">
    <location>
        <begin position="12"/>
        <end position="36"/>
    </location>
</feature>
<evidence type="ECO:0000256" key="1">
    <source>
        <dbReference type="SAM" id="Phobius"/>
    </source>
</evidence>
<accession>A0A6B8VT08</accession>
<keyword evidence="1" id="KW-0812">Transmembrane</keyword>
<proteinExistence type="predicted"/>
<protein>
    <recommendedName>
        <fullName evidence="4">DUF3515 domain-containing protein</fullName>
    </recommendedName>
</protein>
<dbReference type="RefSeq" id="WP_156192239.1">
    <property type="nucleotide sequence ID" value="NZ_CP046452.1"/>
</dbReference>
<gene>
    <name evidence="2" type="ORF">CKALI_04955</name>
</gene>
<evidence type="ECO:0000313" key="2">
    <source>
        <dbReference type="EMBL" id="QGU01866.1"/>
    </source>
</evidence>
<dbReference type="EMBL" id="CP046452">
    <property type="protein sequence ID" value="QGU01866.1"/>
    <property type="molecule type" value="Genomic_DNA"/>
</dbReference>
<reference evidence="3" key="1">
    <citation type="submission" date="2019-11" db="EMBL/GenBank/DDBJ databases">
        <title>Complete genome sequence of Corynebacterium kalinowskii 1959, a novel Corynebacterium species isolated from soil of a small paddock in Vilsendorf, Germany.</title>
        <authorList>
            <person name="Schaffert L."/>
            <person name="Ruwe M."/>
            <person name="Milse J."/>
            <person name="Hanuschka K."/>
            <person name="Ortseifen V."/>
            <person name="Droste J."/>
            <person name="Brandt D."/>
            <person name="Schlueter L."/>
            <person name="Kutter Y."/>
            <person name="Vinke S."/>
            <person name="Viehoefer P."/>
            <person name="Jacob L."/>
            <person name="Luebke N.-C."/>
            <person name="Schulte-Berndt E."/>
            <person name="Hain C."/>
            <person name="Linder M."/>
            <person name="Schmidt P."/>
            <person name="Wollenschlaeger L."/>
            <person name="Luttermann T."/>
            <person name="Thieme E."/>
            <person name="Hassa J."/>
            <person name="Haak M."/>
            <person name="Wittchen M."/>
            <person name="Mentz A."/>
            <person name="Persicke M."/>
            <person name="Busche T."/>
            <person name="Ruckert C."/>
        </authorList>
    </citation>
    <scope>NUCLEOTIDE SEQUENCE [LARGE SCALE GENOMIC DNA]</scope>
    <source>
        <strain evidence="3">1959</strain>
    </source>
</reference>
<keyword evidence="1" id="KW-1133">Transmembrane helix</keyword>
<keyword evidence="3" id="KW-1185">Reference proteome</keyword>
<organism evidence="2 3">
    <name type="scientific">Corynebacterium kalinowskii</name>
    <dbReference type="NCBI Taxonomy" id="2675216"/>
    <lineage>
        <taxon>Bacteria</taxon>
        <taxon>Bacillati</taxon>
        <taxon>Actinomycetota</taxon>
        <taxon>Actinomycetes</taxon>
        <taxon>Mycobacteriales</taxon>
        <taxon>Corynebacteriaceae</taxon>
        <taxon>Corynebacterium</taxon>
    </lineage>
</organism>
<name>A0A6B8VT08_9CORY</name>
<evidence type="ECO:0000313" key="3">
    <source>
        <dbReference type="Proteomes" id="UP000427071"/>
    </source>
</evidence>
<dbReference type="InterPro" id="IPR021903">
    <property type="entry name" value="DUF3515"/>
</dbReference>
<keyword evidence="1" id="KW-0472">Membrane</keyword>
<dbReference type="Pfam" id="PF12028">
    <property type="entry name" value="DUF3515"/>
    <property type="match status" value="1"/>
</dbReference>
<evidence type="ECO:0008006" key="4">
    <source>
        <dbReference type="Google" id="ProtNLM"/>
    </source>
</evidence>
<dbReference type="KEGG" id="ckw:CKALI_04955"/>